<feature type="repeat" description="WD" evidence="3">
    <location>
        <begin position="676"/>
        <end position="710"/>
    </location>
</feature>
<dbReference type="Gene3D" id="2.130.10.10">
    <property type="entry name" value="YVTN repeat-like/Quinoprotein amine dehydrogenase"/>
    <property type="match status" value="2"/>
</dbReference>
<protein>
    <submittedName>
        <fullName evidence="4">WD-40 repeat-containing protein</fullName>
    </submittedName>
</protein>
<keyword evidence="5" id="KW-1185">Reference proteome</keyword>
<dbReference type="PRINTS" id="PR00320">
    <property type="entry name" value="GPROTEINBRPT"/>
</dbReference>
<reference evidence="4 5" key="1">
    <citation type="journal article" date="2013" name="Curr. Biol.">
        <title>The Genome of the Foraminiferan Reticulomyxa filosa.</title>
        <authorList>
            <person name="Glockner G."/>
            <person name="Hulsmann N."/>
            <person name="Schleicher M."/>
            <person name="Noegel A.A."/>
            <person name="Eichinger L."/>
            <person name="Gallinger C."/>
            <person name="Pawlowski J."/>
            <person name="Sierra R."/>
            <person name="Euteneuer U."/>
            <person name="Pillet L."/>
            <person name="Moustafa A."/>
            <person name="Platzer M."/>
            <person name="Groth M."/>
            <person name="Szafranski K."/>
            <person name="Schliwa M."/>
        </authorList>
    </citation>
    <scope>NUCLEOTIDE SEQUENCE [LARGE SCALE GENOMIC DNA]</scope>
</reference>
<dbReference type="InterPro" id="IPR019775">
    <property type="entry name" value="WD40_repeat_CS"/>
</dbReference>
<dbReference type="AlphaFoldDB" id="X6PDX9"/>
<dbReference type="SUPFAM" id="SSF117281">
    <property type="entry name" value="Kelch motif"/>
    <property type="match status" value="1"/>
</dbReference>
<dbReference type="OrthoDB" id="972532at2759"/>
<dbReference type="InterPro" id="IPR001680">
    <property type="entry name" value="WD40_rpt"/>
</dbReference>
<dbReference type="InterPro" id="IPR015943">
    <property type="entry name" value="WD40/YVTN_repeat-like_dom_sf"/>
</dbReference>
<evidence type="ECO:0000256" key="2">
    <source>
        <dbReference type="ARBA" id="ARBA00022737"/>
    </source>
</evidence>
<dbReference type="SMART" id="SM00320">
    <property type="entry name" value="WD40"/>
    <property type="match status" value="7"/>
</dbReference>
<comment type="caution">
    <text evidence="4">The sequence shown here is derived from an EMBL/GenBank/DDBJ whole genome shotgun (WGS) entry which is preliminary data.</text>
</comment>
<feature type="repeat" description="WD" evidence="3">
    <location>
        <begin position="474"/>
        <end position="509"/>
    </location>
</feature>
<keyword evidence="1 3" id="KW-0853">WD repeat</keyword>
<evidence type="ECO:0000313" key="5">
    <source>
        <dbReference type="Proteomes" id="UP000023152"/>
    </source>
</evidence>
<dbReference type="PROSITE" id="PS00678">
    <property type="entry name" value="WD_REPEATS_1"/>
    <property type="match status" value="6"/>
</dbReference>
<dbReference type="InterPro" id="IPR015915">
    <property type="entry name" value="Kelch-typ_b-propeller"/>
</dbReference>
<dbReference type="Pfam" id="PF00400">
    <property type="entry name" value="WD40"/>
    <property type="match status" value="7"/>
</dbReference>
<accession>X6PDX9</accession>
<dbReference type="PROSITE" id="PS50294">
    <property type="entry name" value="WD_REPEATS_REGION"/>
    <property type="match status" value="7"/>
</dbReference>
<dbReference type="SUPFAM" id="SSF50978">
    <property type="entry name" value="WD40 repeat-like"/>
    <property type="match status" value="1"/>
</dbReference>
<dbReference type="PANTHER" id="PTHR19879:SF9">
    <property type="entry name" value="TRANSCRIPTION INITIATION FACTOR TFIID SUBUNIT 5"/>
    <property type="match status" value="1"/>
</dbReference>
<sequence length="710" mass="82616">MDRTDIKTVESLNLTDVAAPFEILTSLPFLRRFAQYILYKDEVLIFGSHVKRECYSYHTIKNQYKIICSYPKNVELHAHCVVKLMNNNPNEINILSFGGSEFSKRHTLKMKYVSVWNDNKEIGIKSEKKNRVNEWIPFTDNKDIPYLIGRNQDDHRGARAVIGGNNNNLLFITYYPEDIDVFDLNTCQFIKHDKLPIENWIRCHCFIIKTENNLSIIKTKKKKHELMFFSQSNGLSIEYDEENNIFQFHKVRVCTSIKSFVFYGYVYINDVILFFGGHDNAEVGATREIHKYSTTQNKWTKSEHILPIALSDYVALLSEDNVYIHILGENDGKKDTGTYMKTRLTEWIQEETEIERQWITEEEEKIKIEEIKIELEKIKDVNIEKWKKKKEIEMIIEYWAHSLFINVGWIQDFNIIILNYILMKYFKTIKILEGHSENVNNVKFSPDGTKIISSSRDMTIRLWDVKLGKEIQILKGHSDKINYAEFSPDGNMIVSCSVDKMIWLWDANSYLIIKKLEERSQDIRSAHFSPDGKTIISCSYDETIRIWDIESGKQIKSLEGHSEVVNDATFSLNGQIIASASYDNTIRIWDTKSGHSDNVLKVQFSPDGNFIISCSWDKTIRIWDLILKKQIKTLLGHSDVIRDVKFFPNSQTIVSCSMDKTIRLWDIKFEIEIQKLEGHSDYITGIDVSPDGNIIASSSNDGTIRLWGLL</sequence>
<dbReference type="EMBL" id="ASPP01000842">
    <property type="protein sequence ID" value="ETO36269.1"/>
    <property type="molecule type" value="Genomic_DNA"/>
</dbReference>
<proteinExistence type="predicted"/>
<name>X6PDX9_RETFI</name>
<dbReference type="Gene3D" id="2.120.10.80">
    <property type="entry name" value="Kelch-type beta propeller"/>
    <property type="match status" value="1"/>
</dbReference>
<dbReference type="Proteomes" id="UP000023152">
    <property type="component" value="Unassembled WGS sequence"/>
</dbReference>
<evidence type="ECO:0000256" key="3">
    <source>
        <dbReference type="PROSITE-ProRule" id="PRU00221"/>
    </source>
</evidence>
<organism evidence="4 5">
    <name type="scientific">Reticulomyxa filosa</name>
    <dbReference type="NCBI Taxonomy" id="46433"/>
    <lineage>
        <taxon>Eukaryota</taxon>
        <taxon>Sar</taxon>
        <taxon>Rhizaria</taxon>
        <taxon>Retaria</taxon>
        <taxon>Foraminifera</taxon>
        <taxon>Monothalamids</taxon>
        <taxon>Reticulomyxidae</taxon>
        <taxon>Reticulomyxa</taxon>
    </lineage>
</organism>
<feature type="repeat" description="WD" evidence="3">
    <location>
        <begin position="558"/>
        <end position="599"/>
    </location>
</feature>
<feature type="repeat" description="WD" evidence="3">
    <location>
        <begin position="516"/>
        <end position="557"/>
    </location>
</feature>
<feature type="repeat" description="WD" evidence="3">
    <location>
        <begin position="432"/>
        <end position="473"/>
    </location>
</feature>
<dbReference type="InterPro" id="IPR020472">
    <property type="entry name" value="WD40_PAC1"/>
</dbReference>
<feature type="repeat" description="WD" evidence="3">
    <location>
        <begin position="634"/>
        <end position="668"/>
    </location>
</feature>
<dbReference type="PANTHER" id="PTHR19879">
    <property type="entry name" value="TRANSCRIPTION INITIATION FACTOR TFIID"/>
    <property type="match status" value="1"/>
</dbReference>
<dbReference type="CDD" id="cd00200">
    <property type="entry name" value="WD40"/>
    <property type="match status" value="1"/>
</dbReference>
<dbReference type="InterPro" id="IPR036322">
    <property type="entry name" value="WD40_repeat_dom_sf"/>
</dbReference>
<feature type="repeat" description="WD" evidence="3">
    <location>
        <begin position="592"/>
        <end position="633"/>
    </location>
</feature>
<gene>
    <name evidence="4" type="ORF">RFI_00791</name>
</gene>
<keyword evidence="2" id="KW-0677">Repeat</keyword>
<evidence type="ECO:0000313" key="4">
    <source>
        <dbReference type="EMBL" id="ETO36269.1"/>
    </source>
</evidence>
<dbReference type="PROSITE" id="PS50082">
    <property type="entry name" value="WD_REPEATS_2"/>
    <property type="match status" value="7"/>
</dbReference>
<evidence type="ECO:0000256" key="1">
    <source>
        <dbReference type="ARBA" id="ARBA00022574"/>
    </source>
</evidence>